<dbReference type="Pfam" id="PF13676">
    <property type="entry name" value="TIR_2"/>
    <property type="match status" value="2"/>
</dbReference>
<dbReference type="EC" id="3.2.2.6" evidence="1"/>
<sequence length="780" mass="89142">MAPPSIEADLKVKDTIRVLTQNGECLIEYCLGDICELKVKNKVDVLLVSAFHENYQPVRNTLIGALKEKLKLSVEEVAMNKAEDLRQYYSCWISKPLPKHLPFRQLLCFEPRRLRSVHPKEFVGDVFRCLVPVLNNESGTVITPILSTGQLGFEETAIIESMVEAAVNWMKTGLPLKKLKIVQYALFSKEGVPVSYFQRNYDGVSKVFGELKERYDMQYLMPKVTPIEYDVYISCSTDDNNICQILQEELKKAKSDIRVLIGSEQKMKQTESWQEDMYAIMMKCAKVVTVLSPRYFQSSACIEQYNIALCCNRKAHVDLLAPFYIEEVPELPSYMQLVQYIDCMPLNVAKISDGCKQLIGSLASCTANLHSDVHLVDLTPVKYDVFLSYSHADTTQANQMVQCFQEKDPRVKVFFDIQEIKQGKAWQRDLYHSIDGTVIFVALVSENYLKSAVCNEEFSLALAKFWSKGDPLQLIVVRIEDIESIPKEYKEIPTVNAVEDFSQESKSLCSDIVKWLKNAPAERRNKNIFKKTKNAVPDAKEIALNLDEETSKLRKLSFKQRFPNYNNILEKKGEPCLDSPQAEGPKCDIALSFNKLDQKYANYILSELQKLAPSLKVESTWEDNKVRLGTMETADRIITLLSPNYLESPEQVEEFHIAVWRQRISQPSFPILYPIQLHTLPQRPTYFHIIPFVVNLEDKLWMDMENDFKVTLPQMFSKLYCAQLKKGSQMALDLVISDLIQLANKQRSTAASKPPSPRPSLVNIATVMDEIEQLQSQGSD</sequence>
<dbReference type="SUPFAM" id="SSF52200">
    <property type="entry name" value="Toll/Interleukin receptor TIR domain"/>
    <property type="match status" value="3"/>
</dbReference>
<gene>
    <name evidence="6" type="ORF">HOLleu_18049</name>
</gene>
<comment type="catalytic activity">
    <reaction evidence="4">
        <text>NAD(+) + H2O = ADP-D-ribose + nicotinamide + H(+)</text>
        <dbReference type="Rhea" id="RHEA:16301"/>
        <dbReference type="ChEBI" id="CHEBI:15377"/>
        <dbReference type="ChEBI" id="CHEBI:15378"/>
        <dbReference type="ChEBI" id="CHEBI:17154"/>
        <dbReference type="ChEBI" id="CHEBI:57540"/>
        <dbReference type="ChEBI" id="CHEBI:57967"/>
        <dbReference type="EC" id="3.2.2.6"/>
    </reaction>
    <physiologicalReaction direction="left-to-right" evidence="4">
        <dbReference type="Rhea" id="RHEA:16302"/>
    </physiologicalReaction>
</comment>
<dbReference type="PANTHER" id="PTHR32009:SF39">
    <property type="entry name" value="TIR DOMAIN-CONTAINING PROTEIN"/>
    <property type="match status" value="1"/>
</dbReference>
<dbReference type="PANTHER" id="PTHR32009">
    <property type="entry name" value="TMV RESISTANCE PROTEIN N-LIKE"/>
    <property type="match status" value="1"/>
</dbReference>
<dbReference type="AlphaFoldDB" id="A0A9Q1C2J2"/>
<dbReference type="InterPro" id="IPR000157">
    <property type="entry name" value="TIR_dom"/>
</dbReference>
<evidence type="ECO:0000256" key="3">
    <source>
        <dbReference type="ARBA" id="ARBA00023027"/>
    </source>
</evidence>
<dbReference type="OrthoDB" id="10037120at2759"/>
<dbReference type="InterPro" id="IPR035897">
    <property type="entry name" value="Toll_tir_struct_dom_sf"/>
</dbReference>
<feature type="domain" description="TIR" evidence="5">
    <location>
        <begin position="227"/>
        <end position="362"/>
    </location>
</feature>
<evidence type="ECO:0000313" key="7">
    <source>
        <dbReference type="Proteomes" id="UP001152320"/>
    </source>
</evidence>
<evidence type="ECO:0000259" key="5">
    <source>
        <dbReference type="PROSITE" id="PS50104"/>
    </source>
</evidence>
<evidence type="ECO:0000313" key="6">
    <source>
        <dbReference type="EMBL" id="KAJ8037270.1"/>
    </source>
</evidence>
<dbReference type="GO" id="GO:0007165">
    <property type="term" value="P:signal transduction"/>
    <property type="evidence" value="ECO:0007669"/>
    <property type="project" value="InterPro"/>
</dbReference>
<keyword evidence="7" id="KW-1185">Reference proteome</keyword>
<evidence type="ECO:0000256" key="1">
    <source>
        <dbReference type="ARBA" id="ARBA00011982"/>
    </source>
</evidence>
<evidence type="ECO:0000256" key="4">
    <source>
        <dbReference type="ARBA" id="ARBA00047304"/>
    </source>
</evidence>
<dbReference type="PROSITE" id="PS50104">
    <property type="entry name" value="TIR"/>
    <property type="match status" value="2"/>
</dbReference>
<organism evidence="6 7">
    <name type="scientific">Holothuria leucospilota</name>
    <name type="common">Black long sea cucumber</name>
    <name type="synonym">Mertensiothuria leucospilota</name>
    <dbReference type="NCBI Taxonomy" id="206669"/>
    <lineage>
        <taxon>Eukaryota</taxon>
        <taxon>Metazoa</taxon>
        <taxon>Echinodermata</taxon>
        <taxon>Eleutherozoa</taxon>
        <taxon>Echinozoa</taxon>
        <taxon>Holothuroidea</taxon>
        <taxon>Aspidochirotacea</taxon>
        <taxon>Aspidochirotida</taxon>
        <taxon>Holothuriidae</taxon>
        <taxon>Holothuria</taxon>
    </lineage>
</organism>
<keyword evidence="3" id="KW-0520">NAD</keyword>
<comment type="caution">
    <text evidence="6">The sequence shown here is derived from an EMBL/GenBank/DDBJ whole genome shotgun (WGS) entry which is preliminary data.</text>
</comment>
<dbReference type="EMBL" id="JAIZAY010000008">
    <property type="protein sequence ID" value="KAJ8037270.1"/>
    <property type="molecule type" value="Genomic_DNA"/>
</dbReference>
<name>A0A9Q1C2J2_HOLLE</name>
<accession>A0A9Q1C2J2</accession>
<dbReference type="InterPro" id="IPR043472">
    <property type="entry name" value="Macro_dom-like"/>
</dbReference>
<reference evidence="6" key="1">
    <citation type="submission" date="2021-10" db="EMBL/GenBank/DDBJ databases">
        <title>Tropical sea cucumber genome reveals ecological adaptation and Cuvierian tubules defense mechanism.</title>
        <authorList>
            <person name="Chen T."/>
        </authorList>
    </citation>
    <scope>NUCLEOTIDE SEQUENCE</scope>
    <source>
        <strain evidence="6">Nanhai2018</strain>
        <tissue evidence="6">Muscle</tissue>
    </source>
</reference>
<feature type="domain" description="TIR" evidence="5">
    <location>
        <begin position="381"/>
        <end position="520"/>
    </location>
</feature>
<dbReference type="Gene3D" id="3.40.50.10140">
    <property type="entry name" value="Toll/interleukin-1 receptor homology (TIR) domain"/>
    <property type="match status" value="3"/>
</dbReference>
<keyword evidence="2" id="KW-0378">Hydrolase</keyword>
<proteinExistence type="predicted"/>
<dbReference type="GO" id="GO:0061809">
    <property type="term" value="F:NAD+ nucleosidase activity, cyclic ADP-ribose generating"/>
    <property type="evidence" value="ECO:0007669"/>
    <property type="project" value="UniProtKB-EC"/>
</dbReference>
<protein>
    <recommendedName>
        <fullName evidence="1">ADP-ribosyl cyclase/cyclic ADP-ribose hydrolase</fullName>
        <ecNumber evidence="1">3.2.2.6</ecNumber>
    </recommendedName>
</protein>
<evidence type="ECO:0000256" key="2">
    <source>
        <dbReference type="ARBA" id="ARBA00022801"/>
    </source>
</evidence>
<dbReference type="Gene3D" id="3.40.220.10">
    <property type="entry name" value="Leucine Aminopeptidase, subunit E, domain 1"/>
    <property type="match status" value="1"/>
</dbReference>
<dbReference type="SMART" id="SM00255">
    <property type="entry name" value="TIR"/>
    <property type="match status" value="1"/>
</dbReference>
<dbReference type="Proteomes" id="UP001152320">
    <property type="component" value="Chromosome 8"/>
</dbReference>